<evidence type="ECO:0000313" key="6">
    <source>
        <dbReference type="Proteomes" id="UP000032066"/>
    </source>
</evidence>
<dbReference type="PANTHER" id="PTHR19879:SF9">
    <property type="entry name" value="TRANSCRIPTION INITIATION FACTOR TFIID SUBUNIT 5"/>
    <property type="match status" value="1"/>
</dbReference>
<dbReference type="Gene3D" id="2.130.10.10">
    <property type="entry name" value="YVTN repeat-like/Quinoprotein amine dehydrogenase"/>
    <property type="match status" value="5"/>
</dbReference>
<dbReference type="PATRIC" id="fig|2064.6.peg.3716"/>
<comment type="caution">
    <text evidence="5">The sequence shown here is derived from an EMBL/GenBank/DDBJ whole genome shotgun (WGS) entry which is preliminary data.</text>
</comment>
<dbReference type="Pfam" id="PF00400">
    <property type="entry name" value="WD40"/>
    <property type="match status" value="4"/>
</dbReference>
<dbReference type="InterPro" id="IPR036322">
    <property type="entry name" value="WD40_repeat_dom_sf"/>
</dbReference>
<dbReference type="InterPro" id="IPR049052">
    <property type="entry name" value="nSTAND1"/>
</dbReference>
<keyword evidence="1 3" id="KW-0853">WD repeat</keyword>
<keyword evidence="2" id="KW-0677">Repeat</keyword>
<dbReference type="InterPro" id="IPR019775">
    <property type="entry name" value="WD40_repeat_CS"/>
</dbReference>
<feature type="repeat" description="WD" evidence="3">
    <location>
        <begin position="599"/>
        <end position="632"/>
    </location>
</feature>
<dbReference type="InterPro" id="IPR027417">
    <property type="entry name" value="P-loop_NTPase"/>
</dbReference>
<sequence length="1293" mass="138195">MDPEPEEPRVHLEAEVSGDARAFLAGRDLFAAERDLHLHLEDGVHQVRQVLSGQAGTQCPYPGLTAFGPDDSRWFFGRNPAIADLLVRLAGRLGSGGPQFVLGASGAGKSSLLRAGLLPALSRGGLPRSGAAHWPHLVLTPTAGPLAEAARALAAAVGLDLAVAESLVADPAGLAAAVREAMAEASLERLVIVVDQLEELFTLASDDAERRAFPELMAQLAEPGRGREPVALVVYGMRSDFYGRAMDHPRLRSALADQPVNLGPLPEQGLREAILFPARSAGLSVEPGLVELLLQDLGATAGGEYEAGRLPLLAHALQATWQLRDGHVMTVGAYRATGGVLHSVAATAERVFGGLDDDGRRLARSLLLQLVELGDGTDDTRRRLPREHLVRESPDPQRAAAVLDTMVRGRLLSPRDDGVEITHEALLRAWPRLQAWLGEDREGLLLHQQLAEASDTWSQDDRRRRSLLRDPRLARIREWVRSPGRRADLTVQQREFVTASVRAALVRRAARAVGVVGLVLTVVVGVIAVQQHRTARQHEAELTSRRLATNAAAIRPTDPSVALELSLAAYRTSPTDEARNEMYASYASPYAVTLDDPSGKDRPGTVLSLSFSADGQVLASGDTDHKVKLWDVANPARPAFGAALTTEGTSAVAFAPNGRLLATHGRRSLQLWNTTDPRHPELLSSTPDETEVAYSLAFGPDGRTLVSGGDKGVARIWNIADPARPAPPRTFSADSEDVTGVAFHPDGRTVATASNGGSVRLWSVASDRPTVLATLSVKSAWNLAFHPGGRLLAAAGTYGQLNYWDVTDPSRPLAKELALDSARGDFLALAFSADGKALASANTDGSVNRFQIDRRPDPDTADIELWDTLPGSGALRSLAFRPDNRTVAVGGDNGLVRIWTTPGAAIPQQLTGAAGSTSGTAFGDDGRTLVTRDQDGSVGLWDLTDRLRPVPGATLPRPWSRGVFLSDGRTLLTAPADNSSVGLWEVGDAHHPVLQATLARSGSSAGRFPAVASAESNVLALNDPSAGVVHLWDITDRRRPKEAATVAVPDTPAGIGLHQQGRALVVIDEKLDVRLWSLADPNRPDGPHPLPMEFHDAWAVASTPQRRMLVMEEDRDIQVLDVSEVRNPVRTGELPVAANAFGEFGGGRYVAAASNRERAVSFWDLDHPDAAVARVPLTDRAQDLTVSGDGRTVGLTTGGILVSGKVLLWNVADPANVSVGSALTLPGSDLEFSPDSSMVATNVRDSLHGDSIRLWPLDADRMYRQICADIGTPVPDSRWTKYAGNHPYQRPCA</sequence>
<dbReference type="SUPFAM" id="SSF52540">
    <property type="entry name" value="P-loop containing nucleoside triphosphate hydrolases"/>
    <property type="match status" value="1"/>
</dbReference>
<keyword evidence="6" id="KW-1185">Reference proteome</keyword>
<dbReference type="PANTHER" id="PTHR19879">
    <property type="entry name" value="TRANSCRIPTION INITIATION FACTOR TFIID"/>
    <property type="match status" value="1"/>
</dbReference>
<dbReference type="InterPro" id="IPR015943">
    <property type="entry name" value="WD40/YVTN_repeat-like_dom_sf"/>
</dbReference>
<dbReference type="InterPro" id="IPR001680">
    <property type="entry name" value="WD40_rpt"/>
</dbReference>
<dbReference type="RefSeq" id="WP_043911891.1">
    <property type="nucleotide sequence ID" value="NZ_JXZB01000002.1"/>
</dbReference>
<dbReference type="Proteomes" id="UP000032066">
    <property type="component" value="Unassembled WGS sequence"/>
</dbReference>
<dbReference type="PROSITE" id="PS50082">
    <property type="entry name" value="WD_REPEATS_2"/>
    <property type="match status" value="5"/>
</dbReference>
<evidence type="ECO:0000256" key="3">
    <source>
        <dbReference type="PROSITE-ProRule" id="PRU00221"/>
    </source>
</evidence>
<feature type="domain" description="Novel STAND NTPase 1" evidence="4">
    <location>
        <begin position="60"/>
        <end position="463"/>
    </location>
</feature>
<dbReference type="STRING" id="2064.TR51_17325"/>
<feature type="repeat" description="WD" evidence="3">
    <location>
        <begin position="731"/>
        <end position="772"/>
    </location>
</feature>
<name>A0A0D0P1V6_KITGR</name>
<dbReference type="SMART" id="SM00320">
    <property type="entry name" value="WD40"/>
    <property type="match status" value="9"/>
</dbReference>
<dbReference type="SUPFAM" id="SSF50978">
    <property type="entry name" value="WD40 repeat-like"/>
    <property type="match status" value="3"/>
</dbReference>
<dbReference type="EMBL" id="JXZB01000002">
    <property type="protein sequence ID" value="KIQ65591.1"/>
    <property type="molecule type" value="Genomic_DNA"/>
</dbReference>
<gene>
    <name evidence="5" type="ORF">TR51_17325</name>
</gene>
<accession>A0A0D0P1V6</accession>
<evidence type="ECO:0000256" key="1">
    <source>
        <dbReference type="ARBA" id="ARBA00022574"/>
    </source>
</evidence>
<dbReference type="Gene3D" id="3.40.50.300">
    <property type="entry name" value="P-loop containing nucleotide triphosphate hydrolases"/>
    <property type="match status" value="1"/>
</dbReference>
<evidence type="ECO:0000256" key="2">
    <source>
        <dbReference type="ARBA" id="ARBA00022737"/>
    </source>
</evidence>
<evidence type="ECO:0000259" key="4">
    <source>
        <dbReference type="Pfam" id="PF20703"/>
    </source>
</evidence>
<reference evidence="5 6" key="1">
    <citation type="submission" date="2015-02" db="EMBL/GenBank/DDBJ databases">
        <title>Draft genome sequence of Kitasatospora griseola MF730-N6, a bafilomycin, terpentecin and satosporin producer.</title>
        <authorList>
            <person name="Arens J.C."/>
            <person name="Haltli B."/>
            <person name="Kerr R.G."/>
        </authorList>
    </citation>
    <scope>NUCLEOTIDE SEQUENCE [LARGE SCALE GENOMIC DNA]</scope>
    <source>
        <strain evidence="5 6">MF730-N6</strain>
    </source>
</reference>
<dbReference type="PROSITE" id="PS50294">
    <property type="entry name" value="WD_REPEATS_REGION"/>
    <property type="match status" value="2"/>
</dbReference>
<dbReference type="CDD" id="cd00200">
    <property type="entry name" value="WD40"/>
    <property type="match status" value="1"/>
</dbReference>
<proteinExistence type="predicted"/>
<feature type="repeat" description="WD" evidence="3">
    <location>
        <begin position="686"/>
        <end position="719"/>
    </location>
</feature>
<evidence type="ECO:0000313" key="5">
    <source>
        <dbReference type="EMBL" id="KIQ65591.1"/>
    </source>
</evidence>
<protein>
    <recommendedName>
        <fullName evidence="4">Novel STAND NTPase 1 domain-containing protein</fullName>
    </recommendedName>
</protein>
<dbReference type="Pfam" id="PF20703">
    <property type="entry name" value="nSTAND1"/>
    <property type="match status" value="1"/>
</dbReference>
<dbReference type="PROSITE" id="PS00678">
    <property type="entry name" value="WD_REPEATS_1"/>
    <property type="match status" value="1"/>
</dbReference>
<feature type="repeat" description="WD" evidence="3">
    <location>
        <begin position="910"/>
        <end position="943"/>
    </location>
</feature>
<dbReference type="OrthoDB" id="134501at2"/>
<feature type="repeat" description="WD" evidence="3">
    <location>
        <begin position="872"/>
        <end position="899"/>
    </location>
</feature>
<organism evidence="5 6">
    <name type="scientific">Kitasatospora griseola</name>
    <name type="common">Streptomyces griseolosporeus</name>
    <dbReference type="NCBI Taxonomy" id="2064"/>
    <lineage>
        <taxon>Bacteria</taxon>
        <taxon>Bacillati</taxon>
        <taxon>Actinomycetota</taxon>
        <taxon>Actinomycetes</taxon>
        <taxon>Kitasatosporales</taxon>
        <taxon>Streptomycetaceae</taxon>
        <taxon>Kitasatospora</taxon>
    </lineage>
</organism>